<comment type="caution">
    <text evidence="2">The sequence shown here is derived from an EMBL/GenBank/DDBJ whole genome shotgun (WGS) entry which is preliminary data.</text>
</comment>
<sequence>MMDSVPPPSREMTRRSFVARSALLPFVWASLSGCSSGDGKDGKGRVAHRCPSWPVSPLSPGTPLWPVRFKGYGASLSLSGRWLAGGGKDQKLWLRDARTGRLVWDRAAERSATPGDGAEHQDNPQVLAVKGRVLAGGGDGYLADQAVALCAADGKVLWRRDIPGGQSMEIAVSGDVVGIIAQHDVFGLSLRTGEVLWRLVVSQAAGLVSHGRMFLFTCRDVESPYGAMGVDRESGDVVWDERVADSNYVDIKVADGLAHLLATRVVEEAQDDGTIVFATVPGEVRSIDAETGKVAWNRSMPLSGDWLIGGGCVFVQTNDRLFALLRDTGETAWSMPIPSDTNVQLAFHEGSLFASRSGFADEKGFLIALDPATGKERWRLDDSDFSPVIPGPPGMLLANPDGGTVSALETTAGDVIWSSRFKGPVQAVTDELVYCHDGEEISVYDVTSGDPYYGQG</sequence>
<dbReference type="PANTHER" id="PTHR34512">
    <property type="entry name" value="CELL SURFACE PROTEIN"/>
    <property type="match status" value="1"/>
</dbReference>
<dbReference type="AlphaFoldDB" id="A0A6G3QZG1"/>
<name>A0A6G3QZG1_9ACTN</name>
<accession>A0A6G3QZG1</accession>
<reference evidence="2" key="1">
    <citation type="submission" date="2020-01" db="EMBL/GenBank/DDBJ databases">
        <title>Insect and environment-associated Actinomycetes.</title>
        <authorList>
            <person name="Currrie C."/>
            <person name="Chevrette M."/>
            <person name="Carlson C."/>
            <person name="Stubbendieck R."/>
            <person name="Wendt-Pienkowski E."/>
        </authorList>
    </citation>
    <scope>NUCLEOTIDE SEQUENCE</scope>
    <source>
        <strain evidence="2">SID14436</strain>
    </source>
</reference>
<protein>
    <submittedName>
        <fullName evidence="2">PQQ-binding-like beta-propeller repeat protein</fullName>
    </submittedName>
</protein>
<proteinExistence type="predicted"/>
<evidence type="ECO:0000259" key="1">
    <source>
        <dbReference type="Pfam" id="PF13360"/>
    </source>
</evidence>
<dbReference type="InterPro" id="IPR018391">
    <property type="entry name" value="PQQ_b-propeller_rpt"/>
</dbReference>
<dbReference type="SUPFAM" id="SSF50998">
    <property type="entry name" value="Quinoprotein alcohol dehydrogenase-like"/>
    <property type="match status" value="2"/>
</dbReference>
<dbReference type="InterPro" id="IPR015943">
    <property type="entry name" value="WD40/YVTN_repeat-like_dom_sf"/>
</dbReference>
<gene>
    <name evidence="2" type="ORF">G3I53_23370</name>
</gene>
<dbReference type="SMART" id="SM00564">
    <property type="entry name" value="PQQ"/>
    <property type="match status" value="4"/>
</dbReference>
<dbReference type="PANTHER" id="PTHR34512:SF30">
    <property type="entry name" value="OUTER MEMBRANE PROTEIN ASSEMBLY FACTOR BAMB"/>
    <property type="match status" value="1"/>
</dbReference>
<dbReference type="Pfam" id="PF13360">
    <property type="entry name" value="PQQ_2"/>
    <property type="match status" value="2"/>
</dbReference>
<dbReference type="InterPro" id="IPR002372">
    <property type="entry name" value="PQQ_rpt_dom"/>
</dbReference>
<feature type="domain" description="Pyrrolo-quinoline quinone repeat" evidence="1">
    <location>
        <begin position="363"/>
        <end position="450"/>
    </location>
</feature>
<dbReference type="InterPro" id="IPR011047">
    <property type="entry name" value="Quinoprotein_ADH-like_sf"/>
</dbReference>
<organism evidence="2">
    <name type="scientific">Streptomyces sp. SID14436</name>
    <dbReference type="NCBI Taxonomy" id="2706070"/>
    <lineage>
        <taxon>Bacteria</taxon>
        <taxon>Bacillati</taxon>
        <taxon>Actinomycetota</taxon>
        <taxon>Actinomycetes</taxon>
        <taxon>Kitasatosporales</taxon>
        <taxon>Streptomycetaceae</taxon>
        <taxon>Streptomyces</taxon>
    </lineage>
</organism>
<feature type="domain" description="Pyrrolo-quinoline quinone repeat" evidence="1">
    <location>
        <begin position="96"/>
        <end position="334"/>
    </location>
</feature>
<evidence type="ECO:0000313" key="2">
    <source>
        <dbReference type="EMBL" id="NEA88903.1"/>
    </source>
</evidence>
<dbReference type="Gene3D" id="2.130.10.10">
    <property type="entry name" value="YVTN repeat-like/Quinoprotein amine dehydrogenase"/>
    <property type="match status" value="2"/>
</dbReference>
<dbReference type="EMBL" id="JAAGMD010000657">
    <property type="protein sequence ID" value="NEA88903.1"/>
    <property type="molecule type" value="Genomic_DNA"/>
</dbReference>